<organism evidence="1 2">
    <name type="scientific">[Candida] jaroonii</name>
    <dbReference type="NCBI Taxonomy" id="467808"/>
    <lineage>
        <taxon>Eukaryota</taxon>
        <taxon>Fungi</taxon>
        <taxon>Dikarya</taxon>
        <taxon>Ascomycota</taxon>
        <taxon>Saccharomycotina</taxon>
        <taxon>Pichiomycetes</taxon>
        <taxon>Debaryomycetaceae</taxon>
        <taxon>Yamadazyma</taxon>
    </lineage>
</organism>
<dbReference type="EMBL" id="CALSDN010000005">
    <property type="protein sequence ID" value="CAH6721146.1"/>
    <property type="molecule type" value="Genomic_DNA"/>
</dbReference>
<evidence type="ECO:0000313" key="1">
    <source>
        <dbReference type="EMBL" id="CAH6721146.1"/>
    </source>
</evidence>
<sequence>MAIFSSLSSFFNKHKRKIFITSTVGVSVYYLVNYFIIRKFRNFQNSLTQDLFIKEQIKRRFIQTQNDCYYTLLSLLPVLIDPIISNSPIELITKALKLKKSNQNNKEISDSMLTTDNLILHSTNDNELNLYLNKSKSELWKLLKVKTLTRFLTLNYCISSLLLLTRLQLNILARKSYLQSAIQMTNNSTSQHELTEEEYFIEQSYLSLSWWLLNKGWESINLKIEAIVDEKFKLLNARNELTIDEFKYLLSDCINEINDDKLLLINAIFPNNDNLNLTLLNIQPNLINNFNQSFVKLINETTLILNNDYFLENLNVLVLTNIDTLVTNLFNNLNDSNTKLANLLAQLSVQCELLSNNNFENFEELSGNQYINELNNLDSLDDFSASIYSNIE</sequence>
<dbReference type="Proteomes" id="UP001152531">
    <property type="component" value="Unassembled WGS sequence"/>
</dbReference>
<accession>A0ACA9Y816</accession>
<gene>
    <name evidence="1" type="ORF">CLIB1444_05S04588</name>
</gene>
<comment type="caution">
    <text evidence="1">The sequence shown here is derived from an EMBL/GenBank/DDBJ whole genome shotgun (WGS) entry which is preliminary data.</text>
</comment>
<keyword evidence="2" id="KW-1185">Reference proteome</keyword>
<proteinExistence type="predicted"/>
<protein>
    <submittedName>
        <fullName evidence="1">Peroxisomal biogenesis factor 3</fullName>
    </submittedName>
</protein>
<evidence type="ECO:0000313" key="2">
    <source>
        <dbReference type="Proteomes" id="UP001152531"/>
    </source>
</evidence>
<name>A0ACA9Y816_9ASCO</name>
<reference evidence="1" key="1">
    <citation type="submission" date="2022-06" db="EMBL/GenBank/DDBJ databases">
        <authorList>
            <person name="Legras J.-L."/>
            <person name="Devillers H."/>
            <person name="Grondin C."/>
        </authorList>
    </citation>
    <scope>NUCLEOTIDE SEQUENCE</scope>
    <source>
        <strain evidence="1">CLIB 1444</strain>
    </source>
</reference>